<organism evidence="3 4">
    <name type="scientific">Tessaracoccus antarcticus</name>
    <dbReference type="NCBI Taxonomy" id="2479848"/>
    <lineage>
        <taxon>Bacteria</taxon>
        <taxon>Bacillati</taxon>
        <taxon>Actinomycetota</taxon>
        <taxon>Actinomycetes</taxon>
        <taxon>Propionibacteriales</taxon>
        <taxon>Propionibacteriaceae</taxon>
        <taxon>Tessaracoccus</taxon>
    </lineage>
</organism>
<dbReference type="EMBL" id="REFW01000006">
    <property type="protein sequence ID" value="RMB57470.1"/>
    <property type="molecule type" value="Genomic_DNA"/>
</dbReference>
<keyword evidence="2" id="KW-0732">Signal</keyword>
<dbReference type="Gene3D" id="3.40.190.10">
    <property type="entry name" value="Periplasmic binding protein-like II"/>
    <property type="match status" value="2"/>
</dbReference>
<protein>
    <submittedName>
        <fullName evidence="3">Extracellular solute-binding protein</fullName>
    </submittedName>
</protein>
<evidence type="ECO:0000313" key="4">
    <source>
        <dbReference type="Proteomes" id="UP000275256"/>
    </source>
</evidence>
<dbReference type="SUPFAM" id="SSF53850">
    <property type="entry name" value="Periplasmic binding protein-like II"/>
    <property type="match status" value="1"/>
</dbReference>
<dbReference type="InterPro" id="IPR050490">
    <property type="entry name" value="Bact_solute-bd_prot1"/>
</dbReference>
<comment type="caution">
    <text evidence="3">The sequence shown here is derived from an EMBL/GenBank/DDBJ whole genome shotgun (WGS) entry which is preliminary data.</text>
</comment>
<dbReference type="PANTHER" id="PTHR43649:SF12">
    <property type="entry name" value="DIACETYLCHITOBIOSE BINDING PROTEIN DASA"/>
    <property type="match status" value="1"/>
</dbReference>
<dbReference type="Proteomes" id="UP000275256">
    <property type="component" value="Unassembled WGS sequence"/>
</dbReference>
<dbReference type="PANTHER" id="PTHR43649">
    <property type="entry name" value="ARABINOSE-BINDING PROTEIN-RELATED"/>
    <property type="match status" value="1"/>
</dbReference>
<proteinExistence type="predicted"/>
<evidence type="ECO:0000256" key="1">
    <source>
        <dbReference type="SAM" id="MobiDB-lite"/>
    </source>
</evidence>
<feature type="chain" id="PRO_5018336960" evidence="2">
    <location>
        <begin position="24"/>
        <end position="419"/>
    </location>
</feature>
<dbReference type="Pfam" id="PF13416">
    <property type="entry name" value="SBP_bac_8"/>
    <property type="match status" value="1"/>
</dbReference>
<sequence length="419" mass="43650">MNPTLKKSALLLVAVSVATTASACGSSDKPADKPSESSSSVSTISFWDPYPQYDDSSDWGMYVKGCAPEGATINRTSAPNTDLINNLTTAVREDNAPDVVFLDNPAVPEAAASGLLVSLDEVGIETSGADENLAGPGTVDGKTYGVPIGANTLGLYYNETILKAAGVDPAGITDWDSLNKALESTTSAGHKGITFAGVPGEEGTFQFLPWFWGAGADLKQLDSPEAVEAGQLVSDWIGKDYAPKSAITDNQSASWDLFLTGEYAFAENGSWFAKSATDEKFPIKMMPIPAKDGGAAPVPTGGEFGVVPLHKDNSEGHYAAAKSVIDCLLSTDKQVDTDNMLGYFTANSETRAKQIAAEPVYKTWADAINNAQGRTTDLGTGYLQTSAALSKAEQAALNAAGDAGQVKAAFTTAAEESQG</sequence>
<keyword evidence="4" id="KW-1185">Reference proteome</keyword>
<gene>
    <name evidence="3" type="ORF">EAX62_15625</name>
</gene>
<dbReference type="PROSITE" id="PS51257">
    <property type="entry name" value="PROKAR_LIPOPROTEIN"/>
    <property type="match status" value="1"/>
</dbReference>
<evidence type="ECO:0000256" key="2">
    <source>
        <dbReference type="SAM" id="SignalP"/>
    </source>
</evidence>
<name>A0A3M0FXJ9_9ACTN</name>
<feature type="region of interest" description="Disordered" evidence="1">
    <location>
        <begin position="23"/>
        <end position="44"/>
    </location>
</feature>
<evidence type="ECO:0000313" key="3">
    <source>
        <dbReference type="EMBL" id="RMB57470.1"/>
    </source>
</evidence>
<accession>A0A3M0FXJ9</accession>
<dbReference type="AlphaFoldDB" id="A0A3M0FXJ9"/>
<dbReference type="OrthoDB" id="2531053at2"/>
<feature type="signal peptide" evidence="2">
    <location>
        <begin position="1"/>
        <end position="23"/>
    </location>
</feature>
<reference evidence="3 4" key="1">
    <citation type="submission" date="2018-10" db="EMBL/GenBank/DDBJ databases">
        <title>Tessaracoccus antarcticuss sp. nov., isolated from sediment.</title>
        <authorList>
            <person name="Zhou L.Y."/>
            <person name="Du Z.J."/>
        </authorList>
    </citation>
    <scope>NUCLEOTIDE SEQUENCE [LARGE SCALE GENOMIC DNA]</scope>
    <source>
        <strain evidence="3 4">JDX10</strain>
    </source>
</reference>
<dbReference type="RefSeq" id="WP_121902673.1">
    <property type="nucleotide sequence ID" value="NZ_REFW01000006.1"/>
</dbReference>
<dbReference type="InterPro" id="IPR006059">
    <property type="entry name" value="SBP"/>
</dbReference>